<protein>
    <recommendedName>
        <fullName evidence="7">Ribosomal RNA small subunit methyltransferase G</fullName>
    </recommendedName>
</protein>
<evidence type="ECO:0000313" key="6">
    <source>
        <dbReference type="Proteomes" id="UP000289738"/>
    </source>
</evidence>
<proteinExistence type="inferred from homology"/>
<dbReference type="SUPFAM" id="SSF53335">
    <property type="entry name" value="S-adenosyl-L-methionine-dependent methyltransferases"/>
    <property type="match status" value="2"/>
</dbReference>
<feature type="region of interest" description="Disordered" evidence="4">
    <location>
        <begin position="284"/>
        <end position="303"/>
    </location>
</feature>
<dbReference type="InterPro" id="IPR029063">
    <property type="entry name" value="SAM-dependent_MTases_sf"/>
</dbReference>
<dbReference type="Pfam" id="PF02527">
    <property type="entry name" value="GidB"/>
    <property type="match status" value="2"/>
</dbReference>
<evidence type="ECO:0000256" key="4">
    <source>
        <dbReference type="SAM" id="MobiDB-lite"/>
    </source>
</evidence>
<dbReference type="Gene3D" id="3.40.50.150">
    <property type="entry name" value="Vaccinia Virus protein VP39"/>
    <property type="match status" value="2"/>
</dbReference>
<keyword evidence="6" id="KW-1185">Reference proteome</keyword>
<keyword evidence="1" id="KW-0963">Cytoplasm</keyword>
<dbReference type="HAMAP" id="MF_00074">
    <property type="entry name" value="16SrRNA_methyltr_G"/>
    <property type="match status" value="1"/>
</dbReference>
<dbReference type="Proteomes" id="UP000289738">
    <property type="component" value="Chromosome A01"/>
</dbReference>
<evidence type="ECO:0000256" key="2">
    <source>
        <dbReference type="ARBA" id="ARBA00022552"/>
    </source>
</evidence>
<sequence>MLLSNSRCILLNLYTFSPATFFKHLTPNNKPTTLCHRKTTVKSLATLSHFRTLSSRQRHQIHLYVHAILQWNKRMNLTAVKDADEVMERHVEDSLAILPPLRDCYRTRCGGAPSHEKLSLVDVGTGAGLPGVVLAIACPGEISLLFFPCFLQLKWSRMGSYADGVHEQEMRILGACCWNHRFIKYPDSKRKSRGQSLGQNHCFREKFDIAVARAVAEMRVLAEYCLPLVRVGGLFIAAKGHDPEDEVKKAESAIQKMGASLLQVCSVDSRSPYGQRTVVICSKDRSTPMKYPRDPGTPAKEPL</sequence>
<dbReference type="AlphaFoldDB" id="A0A445EPI2"/>
<evidence type="ECO:0008006" key="7">
    <source>
        <dbReference type="Google" id="ProtNLM"/>
    </source>
</evidence>
<accession>A0A445EPI2</accession>
<dbReference type="GO" id="GO:0005829">
    <property type="term" value="C:cytosol"/>
    <property type="evidence" value="ECO:0007669"/>
    <property type="project" value="TreeGrafter"/>
</dbReference>
<dbReference type="PANTHER" id="PTHR31760:SF0">
    <property type="entry name" value="S-ADENOSYL-L-METHIONINE-DEPENDENT METHYLTRANSFERASES SUPERFAMILY PROTEIN"/>
    <property type="match status" value="1"/>
</dbReference>
<evidence type="ECO:0000313" key="5">
    <source>
        <dbReference type="EMBL" id="RYR77385.1"/>
    </source>
</evidence>
<evidence type="ECO:0000256" key="3">
    <source>
        <dbReference type="ARBA" id="ARBA00022679"/>
    </source>
</evidence>
<organism evidence="5 6">
    <name type="scientific">Arachis hypogaea</name>
    <name type="common">Peanut</name>
    <dbReference type="NCBI Taxonomy" id="3818"/>
    <lineage>
        <taxon>Eukaryota</taxon>
        <taxon>Viridiplantae</taxon>
        <taxon>Streptophyta</taxon>
        <taxon>Embryophyta</taxon>
        <taxon>Tracheophyta</taxon>
        <taxon>Spermatophyta</taxon>
        <taxon>Magnoliopsida</taxon>
        <taxon>eudicotyledons</taxon>
        <taxon>Gunneridae</taxon>
        <taxon>Pentapetalae</taxon>
        <taxon>rosids</taxon>
        <taxon>fabids</taxon>
        <taxon>Fabales</taxon>
        <taxon>Fabaceae</taxon>
        <taxon>Papilionoideae</taxon>
        <taxon>50 kb inversion clade</taxon>
        <taxon>dalbergioids sensu lato</taxon>
        <taxon>Dalbergieae</taxon>
        <taxon>Pterocarpus clade</taxon>
        <taxon>Arachis</taxon>
    </lineage>
</organism>
<name>A0A445EPI2_ARAHY</name>
<dbReference type="InterPro" id="IPR003682">
    <property type="entry name" value="rRNA_ssu_MeTfrase_G"/>
</dbReference>
<feature type="compositionally biased region" description="Basic and acidic residues" evidence="4">
    <location>
        <begin position="284"/>
        <end position="293"/>
    </location>
</feature>
<dbReference type="EMBL" id="SDMP01000001">
    <property type="protein sequence ID" value="RYR77385.1"/>
    <property type="molecule type" value="Genomic_DNA"/>
</dbReference>
<dbReference type="PANTHER" id="PTHR31760">
    <property type="entry name" value="S-ADENOSYL-L-METHIONINE-DEPENDENT METHYLTRANSFERASES SUPERFAMILY PROTEIN"/>
    <property type="match status" value="1"/>
</dbReference>
<evidence type="ECO:0000256" key="1">
    <source>
        <dbReference type="ARBA" id="ARBA00022490"/>
    </source>
</evidence>
<dbReference type="GO" id="GO:0070043">
    <property type="term" value="F:rRNA (guanine-N7-)-methyltransferase activity"/>
    <property type="evidence" value="ECO:0007669"/>
    <property type="project" value="TreeGrafter"/>
</dbReference>
<reference evidence="5 6" key="1">
    <citation type="submission" date="2019-01" db="EMBL/GenBank/DDBJ databases">
        <title>Sequencing of cultivated peanut Arachis hypogaea provides insights into genome evolution and oil improvement.</title>
        <authorList>
            <person name="Chen X."/>
        </authorList>
    </citation>
    <scope>NUCLEOTIDE SEQUENCE [LARGE SCALE GENOMIC DNA]</scope>
    <source>
        <strain evidence="6">cv. Fuhuasheng</strain>
        <tissue evidence="5">Leaves</tissue>
    </source>
</reference>
<keyword evidence="3" id="KW-0808">Transferase</keyword>
<comment type="caution">
    <text evidence="5">The sequence shown here is derived from an EMBL/GenBank/DDBJ whole genome shotgun (WGS) entry which is preliminary data.</text>
</comment>
<keyword evidence="2" id="KW-0698">rRNA processing</keyword>
<gene>
    <name evidence="5" type="ORF">Ahy_A01g001817</name>
</gene>